<reference evidence="3" key="2">
    <citation type="submission" date="2016-12" db="EMBL/GenBank/DDBJ databases">
        <title>Whole genome sequencing of Sphingomonas sp. ABOJV.</title>
        <authorList>
            <person name="Conlan S."/>
            <person name="Thomas P.J."/>
            <person name="Mullikin J."/>
            <person name="Palmore T.N."/>
            <person name="Frank K.M."/>
            <person name="Segre J.A."/>
        </authorList>
    </citation>
    <scope>NUCLEOTIDE SEQUENCE [LARGE SCALE GENOMIC DNA]</scope>
    <source>
        <strain evidence="3">ABOJV</strain>
    </source>
</reference>
<dbReference type="EMBL" id="CP018820">
    <property type="protein sequence ID" value="APR54073.1"/>
    <property type="molecule type" value="Genomic_DNA"/>
</dbReference>
<evidence type="ECO:0000313" key="2">
    <source>
        <dbReference type="EMBL" id="RSV03556.1"/>
    </source>
</evidence>
<evidence type="ECO:0000313" key="3">
    <source>
        <dbReference type="Proteomes" id="UP000185161"/>
    </source>
</evidence>
<dbReference type="CDD" id="cd06561">
    <property type="entry name" value="AlkD_like"/>
    <property type="match status" value="1"/>
</dbReference>
<dbReference type="PANTHER" id="PTHR41291:SF1">
    <property type="entry name" value="DNA ALKYLATION REPAIR PROTEIN"/>
    <property type="match status" value="1"/>
</dbReference>
<dbReference type="EMBL" id="QQWO01000007">
    <property type="protein sequence ID" value="RSV03556.1"/>
    <property type="molecule type" value="Genomic_DNA"/>
</dbReference>
<protein>
    <submittedName>
        <fullName evidence="1">DNA alkylation repair enzyme</fullName>
    </submittedName>
    <submittedName>
        <fullName evidence="2">DNA alkylation repair protein</fullName>
    </submittedName>
</protein>
<dbReference type="SUPFAM" id="SSF48371">
    <property type="entry name" value="ARM repeat"/>
    <property type="match status" value="1"/>
</dbReference>
<organism evidence="1 3">
    <name type="scientific">Sphingomonas koreensis</name>
    <dbReference type="NCBI Taxonomy" id="93064"/>
    <lineage>
        <taxon>Bacteria</taxon>
        <taxon>Pseudomonadati</taxon>
        <taxon>Pseudomonadota</taxon>
        <taxon>Alphaproteobacteria</taxon>
        <taxon>Sphingomonadales</taxon>
        <taxon>Sphingomonadaceae</taxon>
        <taxon>Sphingomonas</taxon>
    </lineage>
</organism>
<dbReference type="PANTHER" id="PTHR41291">
    <property type="entry name" value="DNA ALKYLATION REPAIR PROTEIN"/>
    <property type="match status" value="1"/>
</dbReference>
<accession>A0A1L6JDS2</accession>
<dbReference type="RefSeq" id="WP_075152546.1">
    <property type="nucleotide sequence ID" value="NZ_CP018820.1"/>
</dbReference>
<keyword evidence="3" id="KW-1185">Reference proteome</keyword>
<dbReference type="InterPro" id="IPR014825">
    <property type="entry name" value="DNA_alkylation"/>
</dbReference>
<dbReference type="Gene3D" id="1.25.10.90">
    <property type="match status" value="1"/>
</dbReference>
<dbReference type="GeneID" id="44134473"/>
<dbReference type="STRING" id="93064.BRX40_18100"/>
<dbReference type="AlphaFoldDB" id="A0A1L6JDS2"/>
<name>A0A1L6JDS2_9SPHN</name>
<evidence type="ECO:0000313" key="1">
    <source>
        <dbReference type="EMBL" id="APR54073.1"/>
    </source>
</evidence>
<proteinExistence type="predicted"/>
<evidence type="ECO:0000313" key="4">
    <source>
        <dbReference type="Proteomes" id="UP000286681"/>
    </source>
</evidence>
<reference evidence="1" key="1">
    <citation type="submission" date="2016-12" db="EMBL/GenBank/DDBJ databases">
        <title>Whole genome sequencing of Sphingomonas koreensis.</title>
        <authorList>
            <person name="Conlan S."/>
            <person name="Thomas P.J."/>
            <person name="Mullikin J."/>
            <person name="Palmore T.N."/>
            <person name="Frank K.M."/>
            <person name="Segre J.A."/>
        </authorList>
    </citation>
    <scope>NUCLEOTIDE SEQUENCE</scope>
    <source>
        <strain evidence="1">ABOJV</strain>
    </source>
</reference>
<sequence>MTDRVEAVLAALEAEGLEKTRTEMGPRYGIVTADRVFGVPMARIQAIAKPLGKDNDLAAAMWATRVYEGRMIAFLIDDPAMVTHAQMDAWRAQFDNWAVTDTACFKLFDKVEGAAALVEPWTQLNDEMGRRAGFALLACLALHRRPADYLHGLALIEGAAEDDRNFVKKGANWALRAIGGKKDPALRAAARALATKLAVSTDRTARWNGKDALRAFAKADAKNAAAS</sequence>
<dbReference type="Pfam" id="PF08713">
    <property type="entry name" value="DNA_alkylation"/>
    <property type="match status" value="1"/>
</dbReference>
<reference evidence="2 4" key="3">
    <citation type="submission" date="2018-07" db="EMBL/GenBank/DDBJ databases">
        <title>Genomic and Epidemiologic Investigation of an Indolent Hospital Outbreak.</title>
        <authorList>
            <person name="Johnson R.C."/>
            <person name="Deming C."/>
            <person name="Conlan S."/>
            <person name="Zellmer C.J."/>
            <person name="Michelin A.V."/>
            <person name="Lee-Lin S."/>
            <person name="Thomas P.J."/>
            <person name="Park M."/>
            <person name="Weingarten R.A."/>
            <person name="Less J."/>
            <person name="Dekker J.P."/>
            <person name="Frank K.M."/>
            <person name="Musser K.A."/>
            <person name="Mcquiston J.R."/>
            <person name="Henderson D.K."/>
            <person name="Lau A.F."/>
            <person name="Palmore T.N."/>
            <person name="Segre J.A."/>
        </authorList>
    </citation>
    <scope>NUCLEOTIDE SEQUENCE [LARGE SCALE GENOMIC DNA]</scope>
    <source>
        <strain evidence="2 4">SK-NIH.Env10_0317</strain>
    </source>
</reference>
<dbReference type="KEGG" id="skr:BRX40_18100"/>
<gene>
    <name evidence="1" type="ORF">BRX40_18100</name>
    <name evidence="2" type="ORF">CA257_10105</name>
</gene>
<dbReference type="Proteomes" id="UP000185161">
    <property type="component" value="Chromosome"/>
</dbReference>
<dbReference type="InterPro" id="IPR016024">
    <property type="entry name" value="ARM-type_fold"/>
</dbReference>
<dbReference type="OrthoDB" id="7345147at2"/>
<dbReference type="Proteomes" id="UP000286681">
    <property type="component" value="Unassembled WGS sequence"/>
</dbReference>